<dbReference type="GO" id="GO:0046872">
    <property type="term" value="F:metal ion binding"/>
    <property type="evidence" value="ECO:0007669"/>
    <property type="project" value="UniProtKB-KW"/>
</dbReference>
<keyword evidence="5" id="KW-1185">Reference proteome</keyword>
<dbReference type="InterPro" id="IPR011234">
    <property type="entry name" value="Fumarylacetoacetase-like_C"/>
</dbReference>
<reference evidence="4 5" key="1">
    <citation type="submission" date="2016-10" db="EMBL/GenBank/DDBJ databases">
        <authorList>
            <person name="de Groot N.N."/>
        </authorList>
    </citation>
    <scope>NUCLEOTIDE SEQUENCE [LARGE SCALE GENOMIC DNA]</scope>
    <source>
        <strain evidence="4 5">DSM 44468</strain>
    </source>
</reference>
<dbReference type="OrthoDB" id="9805307at2"/>
<feature type="domain" description="Fumarylacetoacetase-like C-terminal" evidence="3">
    <location>
        <begin position="67"/>
        <end position="271"/>
    </location>
</feature>
<evidence type="ECO:0000256" key="1">
    <source>
        <dbReference type="ARBA" id="ARBA00010211"/>
    </source>
</evidence>
<protein>
    <submittedName>
        <fullName evidence="4">Acylpyruvate hydrolase</fullName>
    </submittedName>
</protein>
<dbReference type="GO" id="GO:0019752">
    <property type="term" value="P:carboxylic acid metabolic process"/>
    <property type="evidence" value="ECO:0007669"/>
    <property type="project" value="UniProtKB-ARBA"/>
</dbReference>
<dbReference type="GO" id="GO:0016853">
    <property type="term" value="F:isomerase activity"/>
    <property type="evidence" value="ECO:0007669"/>
    <property type="project" value="UniProtKB-ARBA"/>
</dbReference>
<dbReference type="InterPro" id="IPR051121">
    <property type="entry name" value="FAH"/>
</dbReference>
<evidence type="ECO:0000259" key="3">
    <source>
        <dbReference type="Pfam" id="PF01557"/>
    </source>
</evidence>
<dbReference type="RefSeq" id="WP_091515734.1">
    <property type="nucleotide sequence ID" value="NZ_CBDQZW010000063.1"/>
</dbReference>
<organism evidence="4 5">
    <name type="scientific">Amycolatopsis sacchari</name>
    <dbReference type="NCBI Taxonomy" id="115433"/>
    <lineage>
        <taxon>Bacteria</taxon>
        <taxon>Bacillati</taxon>
        <taxon>Actinomycetota</taxon>
        <taxon>Actinomycetes</taxon>
        <taxon>Pseudonocardiales</taxon>
        <taxon>Pseudonocardiaceae</taxon>
        <taxon>Amycolatopsis</taxon>
    </lineage>
</organism>
<evidence type="ECO:0000313" key="4">
    <source>
        <dbReference type="EMBL" id="SFK75884.1"/>
    </source>
</evidence>
<dbReference type="FunFam" id="3.90.850.10:FF:000002">
    <property type="entry name" value="2-hydroxyhepta-2,4-diene-1,7-dioate isomerase"/>
    <property type="match status" value="1"/>
</dbReference>
<keyword evidence="4" id="KW-0378">Hydrolase</keyword>
<evidence type="ECO:0000313" key="5">
    <source>
        <dbReference type="Proteomes" id="UP000199025"/>
    </source>
</evidence>
<evidence type="ECO:0000256" key="2">
    <source>
        <dbReference type="ARBA" id="ARBA00022723"/>
    </source>
</evidence>
<dbReference type="Gene3D" id="3.90.850.10">
    <property type="entry name" value="Fumarylacetoacetase-like, C-terminal domain"/>
    <property type="match status" value="1"/>
</dbReference>
<proteinExistence type="inferred from homology"/>
<dbReference type="STRING" id="115433.SAMN05421835_13237"/>
<name>A0A1I4C453_9PSEU</name>
<dbReference type="SUPFAM" id="SSF56529">
    <property type="entry name" value="FAH"/>
    <property type="match status" value="1"/>
</dbReference>
<dbReference type="PANTHER" id="PTHR42796">
    <property type="entry name" value="FUMARYLACETOACETATE HYDROLASE DOMAIN-CONTAINING PROTEIN 2A-RELATED"/>
    <property type="match status" value="1"/>
</dbReference>
<sequence>MPYATYEHQGRRHVGRVSGDQLIPLDGLTELGRDTPTEALAAATELPGQAVSVDDVYLCPVVPRPDKIICVGLNYLTHVGETGRDLPDYPVMFTKFASSLIGPRDDILLPAESSQVDYEAELAVVIGRAGRRIPREQAAEHILGYTVANDVTMRDYQYKTHQWLQGKTWDHSTPLGPYLVTPEEADVSAAGIRTILNGRKLQDSDTSRLIFDLPTLIATVSEFTTVLPGDVILTGTPGGVGYRRDPQVFLHDGDEITVEVDGIGSLTNKVRREA</sequence>
<dbReference type="Proteomes" id="UP000199025">
    <property type="component" value="Unassembled WGS sequence"/>
</dbReference>
<keyword evidence="4" id="KW-0670">Pyruvate</keyword>
<dbReference type="AlphaFoldDB" id="A0A1I4C453"/>
<dbReference type="InterPro" id="IPR036663">
    <property type="entry name" value="Fumarylacetoacetase_C_sf"/>
</dbReference>
<dbReference type="GO" id="GO:0016787">
    <property type="term" value="F:hydrolase activity"/>
    <property type="evidence" value="ECO:0007669"/>
    <property type="project" value="UniProtKB-KW"/>
</dbReference>
<accession>A0A1I4C453</accession>
<gene>
    <name evidence="4" type="ORF">SAMN05421835_13237</name>
</gene>
<dbReference type="PANTHER" id="PTHR42796:SF4">
    <property type="entry name" value="FUMARYLACETOACETATE HYDROLASE DOMAIN-CONTAINING PROTEIN 2A"/>
    <property type="match status" value="1"/>
</dbReference>
<keyword evidence="2" id="KW-0479">Metal-binding</keyword>
<dbReference type="Pfam" id="PF01557">
    <property type="entry name" value="FAA_hydrolase"/>
    <property type="match status" value="1"/>
</dbReference>
<dbReference type="EMBL" id="FORP01000032">
    <property type="protein sequence ID" value="SFK75884.1"/>
    <property type="molecule type" value="Genomic_DNA"/>
</dbReference>
<comment type="similarity">
    <text evidence="1">Belongs to the FAH family.</text>
</comment>